<protein>
    <recommendedName>
        <fullName evidence="3">Nucleotidyl transferase domain-containing protein</fullName>
    </recommendedName>
</protein>
<keyword evidence="2" id="KW-0548">Nucleotidyltransferase</keyword>
<gene>
    <name evidence="4" type="ORF">UAU_04163</name>
</gene>
<dbReference type="PIRSF" id="PIRSF028162">
    <property type="entry name" value="BcbE_prd"/>
    <property type="match status" value="1"/>
</dbReference>
<dbReference type="AlphaFoldDB" id="R2S269"/>
<reference evidence="4 5" key="1">
    <citation type="submission" date="2013-02" db="EMBL/GenBank/DDBJ databases">
        <title>The Genome Sequence of Enterococcus pallens BAA-351.</title>
        <authorList>
            <consortium name="The Broad Institute Genome Sequencing Platform"/>
            <consortium name="The Broad Institute Genome Sequencing Center for Infectious Disease"/>
            <person name="Earl A.M."/>
            <person name="Gilmore M.S."/>
            <person name="Lebreton F."/>
            <person name="Walker B."/>
            <person name="Young S.K."/>
            <person name="Zeng Q."/>
            <person name="Gargeya S."/>
            <person name="Fitzgerald M."/>
            <person name="Haas B."/>
            <person name="Abouelleil A."/>
            <person name="Alvarado L."/>
            <person name="Arachchi H.M."/>
            <person name="Berlin A.M."/>
            <person name="Chapman S.B."/>
            <person name="Dewar J."/>
            <person name="Goldberg J."/>
            <person name="Griggs A."/>
            <person name="Gujja S."/>
            <person name="Hansen M."/>
            <person name="Howarth C."/>
            <person name="Imamovic A."/>
            <person name="Larimer J."/>
            <person name="McCowan C."/>
            <person name="Murphy C."/>
            <person name="Neiman D."/>
            <person name="Pearson M."/>
            <person name="Priest M."/>
            <person name="Roberts A."/>
            <person name="Saif S."/>
            <person name="Shea T."/>
            <person name="Sisk P."/>
            <person name="Sykes S."/>
            <person name="Wortman J."/>
            <person name="Nusbaum C."/>
            <person name="Birren B."/>
        </authorList>
    </citation>
    <scope>NUCLEOTIDE SEQUENCE [LARGE SCALE GENOMIC DNA]</scope>
    <source>
        <strain evidence="4 5">ATCC BAA-351</strain>
    </source>
</reference>
<dbReference type="OrthoDB" id="9788272at2"/>
<dbReference type="Proteomes" id="UP000013782">
    <property type="component" value="Unassembled WGS sequence"/>
</dbReference>
<dbReference type="InterPro" id="IPR016873">
    <property type="entry name" value="Caps_polysacc_synth_BcbE_prd"/>
</dbReference>
<proteinExistence type="predicted"/>
<dbReference type="PATRIC" id="fig|1158607.3.peg.4142"/>
<dbReference type="SUPFAM" id="SSF53448">
    <property type="entry name" value="Nucleotide-diphospho-sugar transferases"/>
    <property type="match status" value="1"/>
</dbReference>
<evidence type="ECO:0000313" key="4">
    <source>
        <dbReference type="EMBL" id="EOH89555.1"/>
    </source>
</evidence>
<feature type="domain" description="Nucleotidyl transferase" evidence="3">
    <location>
        <begin position="2"/>
        <end position="173"/>
    </location>
</feature>
<dbReference type="CDD" id="cd04183">
    <property type="entry name" value="GT2_BcE_like"/>
    <property type="match status" value="1"/>
</dbReference>
<dbReference type="eggNOG" id="COG1208">
    <property type="taxonomic scope" value="Bacteria"/>
</dbReference>
<evidence type="ECO:0000259" key="3">
    <source>
        <dbReference type="Pfam" id="PF00483"/>
    </source>
</evidence>
<organism evidence="4 5">
    <name type="scientific">Enterococcus pallens ATCC BAA-351</name>
    <dbReference type="NCBI Taxonomy" id="1158607"/>
    <lineage>
        <taxon>Bacteria</taxon>
        <taxon>Bacillati</taxon>
        <taxon>Bacillota</taxon>
        <taxon>Bacilli</taxon>
        <taxon>Lactobacillales</taxon>
        <taxon>Enterococcaceae</taxon>
        <taxon>Enterococcus</taxon>
    </lineage>
</organism>
<dbReference type="RefSeq" id="WP_010759108.1">
    <property type="nucleotide sequence ID" value="NZ_ASWD01000011.1"/>
</dbReference>
<dbReference type="Gene3D" id="3.90.550.10">
    <property type="entry name" value="Spore Coat Polysaccharide Biosynthesis Protein SpsA, Chain A"/>
    <property type="match status" value="1"/>
</dbReference>
<keyword evidence="5" id="KW-1185">Reference proteome</keyword>
<evidence type="ECO:0000313" key="5">
    <source>
        <dbReference type="Proteomes" id="UP000013782"/>
    </source>
</evidence>
<dbReference type="PANTHER" id="PTHR43584:SF8">
    <property type="entry name" value="N-ACETYLMURAMATE ALPHA-1-PHOSPHATE URIDYLYLTRANSFERASE"/>
    <property type="match status" value="1"/>
</dbReference>
<dbReference type="InterPro" id="IPR005835">
    <property type="entry name" value="NTP_transferase_dom"/>
</dbReference>
<sequence length="248" mass="28397">MKVIITMAGRGSRFTKQGYTQPKHEIMAGDRSLFSWAIGSLKQFFDETFLFIVRKGSYSPTYLIEEIVGLGIKTYDIIELDEVTNGQADTVMQAAELINKDEDILIYNIDTTIQPEYLSKEAIRQADGSVPLFKAEGTHWSFAKLDRTQERITEMAEKRPISSWGSVGLYYFRQWQDFSEAFEAMSAQLLAEYGEIYIAPLYNYLIERGKTIHPVFLPEDSYAALGTPEELETFIHHQLENFQTGENI</sequence>
<dbReference type="PANTHER" id="PTHR43584">
    <property type="entry name" value="NUCLEOTIDYL TRANSFERASE"/>
    <property type="match status" value="1"/>
</dbReference>
<dbReference type="GO" id="GO:0016779">
    <property type="term" value="F:nucleotidyltransferase activity"/>
    <property type="evidence" value="ECO:0007669"/>
    <property type="project" value="UniProtKB-KW"/>
</dbReference>
<dbReference type="InterPro" id="IPR029044">
    <property type="entry name" value="Nucleotide-diphossugar_trans"/>
</dbReference>
<dbReference type="EMBL" id="AJAQ01000038">
    <property type="protein sequence ID" value="EOH89555.1"/>
    <property type="molecule type" value="Genomic_DNA"/>
</dbReference>
<evidence type="ECO:0000256" key="1">
    <source>
        <dbReference type="ARBA" id="ARBA00022679"/>
    </source>
</evidence>
<accession>R2S269</accession>
<name>R2S269_9ENTE</name>
<comment type="caution">
    <text evidence="4">The sequence shown here is derived from an EMBL/GenBank/DDBJ whole genome shotgun (WGS) entry which is preliminary data.</text>
</comment>
<dbReference type="InterPro" id="IPR050065">
    <property type="entry name" value="GlmU-like"/>
</dbReference>
<keyword evidence="1" id="KW-0808">Transferase</keyword>
<evidence type="ECO:0000256" key="2">
    <source>
        <dbReference type="ARBA" id="ARBA00022695"/>
    </source>
</evidence>
<dbReference type="Pfam" id="PF00483">
    <property type="entry name" value="NTP_transferase"/>
    <property type="match status" value="1"/>
</dbReference>
<dbReference type="HOGENOM" id="CLU_065567_2_0_9"/>